<dbReference type="SUPFAM" id="SSF50022">
    <property type="entry name" value="ISP domain"/>
    <property type="match status" value="1"/>
</dbReference>
<evidence type="ECO:0000256" key="3">
    <source>
        <dbReference type="ARBA" id="ARBA00023004"/>
    </source>
</evidence>
<reference evidence="9" key="1">
    <citation type="journal article" date="2019" name="Int. J. Syst. Evol. Microbiol.">
        <title>The Global Catalogue of Microorganisms (GCM) 10K type strain sequencing project: providing services to taxonomists for standard genome sequencing and annotation.</title>
        <authorList>
            <consortium name="The Broad Institute Genomics Platform"/>
            <consortium name="The Broad Institute Genome Sequencing Center for Infectious Disease"/>
            <person name="Wu L."/>
            <person name="Ma J."/>
        </authorList>
    </citation>
    <scope>NUCLEOTIDE SEQUENCE [LARGE SCALE GENOMIC DNA]</scope>
    <source>
        <strain evidence="9">CCUG 49018</strain>
    </source>
</reference>
<keyword evidence="1" id="KW-0001">2Fe-2S</keyword>
<name>A0ABW3V9A8_9PSEU</name>
<dbReference type="PROSITE" id="PS51296">
    <property type="entry name" value="RIESKE"/>
    <property type="match status" value="1"/>
</dbReference>
<evidence type="ECO:0000259" key="7">
    <source>
        <dbReference type="PROSITE" id="PS51296"/>
    </source>
</evidence>
<evidence type="ECO:0000256" key="1">
    <source>
        <dbReference type="ARBA" id="ARBA00022714"/>
    </source>
</evidence>
<comment type="cofactor">
    <cofactor evidence="5">
        <name>[2Fe-2S] cluster</name>
        <dbReference type="ChEBI" id="CHEBI:190135"/>
    </cofactor>
</comment>
<keyword evidence="3" id="KW-0408">Iron</keyword>
<dbReference type="InterPro" id="IPR017941">
    <property type="entry name" value="Rieske_2Fe-2S"/>
</dbReference>
<keyword evidence="9" id="KW-1185">Reference proteome</keyword>
<dbReference type="PANTHER" id="PTHR21496">
    <property type="entry name" value="FERREDOXIN-RELATED"/>
    <property type="match status" value="1"/>
</dbReference>
<feature type="domain" description="Rieske" evidence="7">
    <location>
        <begin position="17"/>
        <end position="112"/>
    </location>
</feature>
<organism evidence="8 9">
    <name type="scientific">Pseudonocardia benzenivorans</name>
    <dbReference type="NCBI Taxonomy" id="228005"/>
    <lineage>
        <taxon>Bacteria</taxon>
        <taxon>Bacillati</taxon>
        <taxon>Actinomycetota</taxon>
        <taxon>Actinomycetes</taxon>
        <taxon>Pseudonocardiales</taxon>
        <taxon>Pseudonocardiaceae</taxon>
        <taxon>Pseudonocardia</taxon>
    </lineage>
</organism>
<evidence type="ECO:0000256" key="6">
    <source>
        <dbReference type="ARBA" id="ARBA00038001"/>
    </source>
</evidence>
<proteinExistence type="inferred from homology"/>
<evidence type="ECO:0000256" key="4">
    <source>
        <dbReference type="ARBA" id="ARBA00023014"/>
    </source>
</evidence>
<evidence type="ECO:0000256" key="5">
    <source>
        <dbReference type="ARBA" id="ARBA00034078"/>
    </source>
</evidence>
<dbReference type="Proteomes" id="UP001597182">
    <property type="component" value="Unassembled WGS sequence"/>
</dbReference>
<dbReference type="Gene3D" id="2.102.10.10">
    <property type="entry name" value="Rieske [2Fe-2S] iron-sulphur domain"/>
    <property type="match status" value="1"/>
</dbReference>
<protein>
    <submittedName>
        <fullName evidence="8">Rieske 2Fe-2S domain-containing protein</fullName>
    </submittedName>
</protein>
<sequence>MSDENETATRQEEDRWVTVASMEDLWEGDLQAVAVDGEEVLLVRLESGELRAYQGTCPHQERTLGDSDLDGDLLVCTGHHWEFDARTGNGLNPMGCKLFTYPVRADGEDIQILLPPPGTPRHYRYTATLEPR</sequence>
<dbReference type="PANTHER" id="PTHR21496:SF0">
    <property type="entry name" value="RIESKE DOMAIN-CONTAINING PROTEIN"/>
    <property type="match status" value="1"/>
</dbReference>
<dbReference type="Pfam" id="PF00355">
    <property type="entry name" value="Rieske"/>
    <property type="match status" value="1"/>
</dbReference>
<comment type="caution">
    <text evidence="8">The sequence shown here is derived from an EMBL/GenBank/DDBJ whole genome shotgun (WGS) entry which is preliminary data.</text>
</comment>
<comment type="similarity">
    <text evidence="6">Belongs to the bacterial ring-hydroxylating dioxygenase ferredoxin component family.</text>
</comment>
<dbReference type="RefSeq" id="WP_346091930.1">
    <property type="nucleotide sequence ID" value="NZ_BAABKS010000045.1"/>
</dbReference>
<keyword evidence="2" id="KW-0479">Metal-binding</keyword>
<evidence type="ECO:0000256" key="2">
    <source>
        <dbReference type="ARBA" id="ARBA00022723"/>
    </source>
</evidence>
<evidence type="ECO:0000313" key="9">
    <source>
        <dbReference type="Proteomes" id="UP001597182"/>
    </source>
</evidence>
<keyword evidence="4" id="KW-0411">Iron-sulfur</keyword>
<accession>A0ABW3V9A8</accession>
<gene>
    <name evidence="8" type="ORF">ACFQ34_00045</name>
</gene>
<dbReference type="EMBL" id="JBHTMB010000001">
    <property type="protein sequence ID" value="MFD1231669.1"/>
    <property type="molecule type" value="Genomic_DNA"/>
</dbReference>
<dbReference type="InterPro" id="IPR036922">
    <property type="entry name" value="Rieske_2Fe-2S_sf"/>
</dbReference>
<evidence type="ECO:0000313" key="8">
    <source>
        <dbReference type="EMBL" id="MFD1231669.1"/>
    </source>
</evidence>